<feature type="domain" description="Transposase InsH N-terminal" evidence="1">
    <location>
        <begin position="20"/>
        <end position="121"/>
    </location>
</feature>
<evidence type="ECO:0000313" key="3">
    <source>
        <dbReference type="Proteomes" id="UP000195953"/>
    </source>
</evidence>
<evidence type="ECO:0000259" key="1">
    <source>
        <dbReference type="Pfam" id="PF05598"/>
    </source>
</evidence>
<dbReference type="eggNOG" id="COG3039">
    <property type="taxonomic scope" value="Bacteria"/>
</dbReference>
<sequence>MRTRRHAAEEMPADELFRSRLENQIDLRHPLARLSQQMPWTALEQALSSRLPATQAGGGRPALPVRLIAGLLYLKHAYDLSDEAVCERWLENPYWQFFTGEVVFQTRLPSDASSLTRWRQRLGEAGMEELLAHTINAAHAMQAVEPVIGHLKDDCRLRRCRLKGAQGDALHVLGCAAGYNLRWLLRWIAFLRAWMRAMGRSSLSAVPLSPTALGA</sequence>
<dbReference type="AlphaFoldDB" id="A0A1Y6HMD2"/>
<reference evidence="2 3" key="1">
    <citation type="submission" date="2017-05" db="EMBL/GenBank/DDBJ databases">
        <authorList>
            <person name="Song R."/>
            <person name="Chenine A.L."/>
            <person name="Ruprecht R.M."/>
        </authorList>
    </citation>
    <scope>NUCLEOTIDE SEQUENCE [LARGE SCALE GENOMIC DNA]</scope>
    <source>
        <strain evidence="2">PD5205</strain>
    </source>
</reference>
<organism evidence="2 3">
    <name type="scientific">Xanthomonas fragariae</name>
    <dbReference type="NCBI Taxonomy" id="48664"/>
    <lineage>
        <taxon>Bacteria</taxon>
        <taxon>Pseudomonadati</taxon>
        <taxon>Pseudomonadota</taxon>
        <taxon>Gammaproteobacteria</taxon>
        <taxon>Lysobacterales</taxon>
        <taxon>Lysobacteraceae</taxon>
        <taxon>Xanthomonas</taxon>
    </lineage>
</organism>
<dbReference type="EMBL" id="LT853885">
    <property type="protein sequence ID" value="SMR04675.1"/>
    <property type="molecule type" value="Genomic_DNA"/>
</dbReference>
<evidence type="ECO:0000313" key="2">
    <source>
        <dbReference type="EMBL" id="SMR04675.1"/>
    </source>
</evidence>
<dbReference type="InterPro" id="IPR008490">
    <property type="entry name" value="Transposase_InsH_N"/>
</dbReference>
<accession>A0A1Y6HMD2</accession>
<name>A0A1Y6HMD2_9XANT</name>
<dbReference type="Pfam" id="PF05598">
    <property type="entry name" value="DUF772"/>
    <property type="match status" value="1"/>
</dbReference>
<dbReference type="Proteomes" id="UP000195953">
    <property type="component" value="Chromosome 1"/>
</dbReference>
<proteinExistence type="predicted"/>
<dbReference type="OrthoDB" id="5625049at2"/>
<gene>
    <name evidence="2" type="ORF">PD5205_03399</name>
</gene>
<dbReference type="PANTHER" id="PTHR33803">
    <property type="entry name" value="IS1478 TRANSPOSASE"/>
    <property type="match status" value="1"/>
</dbReference>
<dbReference type="PANTHER" id="PTHR33803:SF3">
    <property type="entry name" value="BLL1974 PROTEIN"/>
    <property type="match status" value="1"/>
</dbReference>
<protein>
    <submittedName>
        <fullName evidence="2">IS1478 transposase</fullName>
    </submittedName>
</protein>